<evidence type="ECO:0000313" key="1">
    <source>
        <dbReference type="EMBL" id="MBB3713938.1"/>
    </source>
</evidence>
<proteinExistence type="predicted"/>
<organism evidence="1 2">
    <name type="scientific">Limimaricola variabilis</name>
    <dbReference type="NCBI Taxonomy" id="1492771"/>
    <lineage>
        <taxon>Bacteria</taxon>
        <taxon>Pseudomonadati</taxon>
        <taxon>Pseudomonadota</taxon>
        <taxon>Alphaproteobacteria</taxon>
        <taxon>Rhodobacterales</taxon>
        <taxon>Paracoccaceae</taxon>
        <taxon>Limimaricola</taxon>
    </lineage>
</organism>
<gene>
    <name evidence="1" type="ORF">FHS00_003551</name>
</gene>
<sequence>MLVYLSRHKVWKSPMPNAITIINARFESNLSADSDQSRKPAGADAHVAGTEVDWAPTGLPKRRRNVRSWVTFWHDEASASGFLANRHTWIPILSSATKVSAGLLLPYASYGDVNWRGRSPAPIALKHTPKSPELSRVFAITSIGLGGLGPGALAFGQGNYAIRNVIREQSGLEFEAQVLPDDQKLDPLNMSLWSSEEALVNFAYRSEPHRSAMGAKDHPDLLRGSFTRCHVKSFWVE</sequence>
<dbReference type="EMBL" id="JACIBX010000035">
    <property type="protein sequence ID" value="MBB3713938.1"/>
    <property type="molecule type" value="Genomic_DNA"/>
</dbReference>
<keyword evidence="2" id="KW-1185">Reference proteome</keyword>
<dbReference type="Proteomes" id="UP000576152">
    <property type="component" value="Unassembled WGS sequence"/>
</dbReference>
<accession>A0ABR6HU50</accession>
<protein>
    <submittedName>
        <fullName evidence="1">Uncharacterized protein</fullName>
    </submittedName>
</protein>
<evidence type="ECO:0000313" key="2">
    <source>
        <dbReference type="Proteomes" id="UP000576152"/>
    </source>
</evidence>
<reference evidence="1 2" key="1">
    <citation type="submission" date="2020-08" db="EMBL/GenBank/DDBJ databases">
        <title>Genomic Encyclopedia of Type Strains, Phase III (KMG-III): the genomes of soil and plant-associated and newly described type strains.</title>
        <authorList>
            <person name="Whitman W."/>
        </authorList>
    </citation>
    <scope>NUCLEOTIDE SEQUENCE [LARGE SCALE GENOMIC DNA]</scope>
    <source>
        <strain evidence="1 2">CECT 8572</strain>
    </source>
</reference>
<name>A0ABR6HU50_9RHOB</name>
<dbReference type="RefSeq" id="WP_183475389.1">
    <property type="nucleotide sequence ID" value="NZ_JACIBX010000035.1"/>
</dbReference>
<comment type="caution">
    <text evidence="1">The sequence shown here is derived from an EMBL/GenBank/DDBJ whole genome shotgun (WGS) entry which is preliminary data.</text>
</comment>